<dbReference type="EMBL" id="UZAL01027818">
    <property type="protein sequence ID" value="VDP35889.1"/>
    <property type="molecule type" value="Genomic_DNA"/>
</dbReference>
<sequence>MEDVRTRRGADIDTDHHLVVAKMRLKLKNQWTTGETALQRFNTAFLRHTDKPNKFKTTLNNRFQALQDLMKKEETTMEDNWKGIKESLISTCQIVGLKKHHHKEWISIESLFWIQERKKKKTAINNSRTRAEKVREQAEYFEANKQVKRSIGADKQEYVEELANDGG</sequence>
<dbReference type="Proteomes" id="UP000269396">
    <property type="component" value="Unassembled WGS sequence"/>
</dbReference>
<gene>
    <name evidence="1" type="ORF">SMTD_LOCUS6808</name>
</gene>
<dbReference type="STRING" id="31246.A0A183NXH2"/>
<protein>
    <submittedName>
        <fullName evidence="1">Uncharacterized protein</fullName>
    </submittedName>
</protein>
<evidence type="ECO:0000313" key="1">
    <source>
        <dbReference type="EMBL" id="VDP35889.1"/>
    </source>
</evidence>
<keyword evidence="2" id="KW-1185">Reference proteome</keyword>
<dbReference type="AlphaFoldDB" id="A0A183NXH2"/>
<evidence type="ECO:0000313" key="2">
    <source>
        <dbReference type="Proteomes" id="UP000269396"/>
    </source>
</evidence>
<reference evidence="1 2" key="1">
    <citation type="submission" date="2018-11" db="EMBL/GenBank/DDBJ databases">
        <authorList>
            <consortium name="Pathogen Informatics"/>
        </authorList>
    </citation>
    <scope>NUCLEOTIDE SEQUENCE [LARGE SCALE GENOMIC DNA]</scope>
    <source>
        <strain>Denwood</strain>
        <strain evidence="2">Zambia</strain>
    </source>
</reference>
<name>A0A183NXH2_9TREM</name>
<accession>A0A183NXH2</accession>
<organism evidence="1 2">
    <name type="scientific">Schistosoma mattheei</name>
    <dbReference type="NCBI Taxonomy" id="31246"/>
    <lineage>
        <taxon>Eukaryota</taxon>
        <taxon>Metazoa</taxon>
        <taxon>Spiralia</taxon>
        <taxon>Lophotrochozoa</taxon>
        <taxon>Platyhelminthes</taxon>
        <taxon>Trematoda</taxon>
        <taxon>Digenea</taxon>
        <taxon>Strigeidida</taxon>
        <taxon>Schistosomatoidea</taxon>
        <taxon>Schistosomatidae</taxon>
        <taxon>Schistosoma</taxon>
    </lineage>
</organism>
<proteinExistence type="predicted"/>